<evidence type="ECO:0000259" key="2">
    <source>
        <dbReference type="PROSITE" id="PS50263"/>
    </source>
</evidence>
<evidence type="ECO:0000256" key="1">
    <source>
        <dbReference type="ARBA" id="ARBA00022801"/>
    </source>
</evidence>
<dbReference type="InterPro" id="IPR003010">
    <property type="entry name" value="C-N_Hydrolase"/>
</dbReference>
<dbReference type="EMBL" id="NQVN01000024">
    <property type="protein sequence ID" value="PIO96918.1"/>
    <property type="molecule type" value="Genomic_DNA"/>
</dbReference>
<dbReference type="CDD" id="cd07197">
    <property type="entry name" value="nitrilase"/>
    <property type="match status" value="1"/>
</dbReference>
<dbReference type="Gene3D" id="3.60.110.10">
    <property type="entry name" value="Carbon-nitrogen hydrolase"/>
    <property type="match status" value="1"/>
</dbReference>
<dbReference type="Pfam" id="PF00795">
    <property type="entry name" value="CN_hydrolase"/>
    <property type="match status" value="1"/>
</dbReference>
<dbReference type="InterPro" id="IPR036526">
    <property type="entry name" value="C-N_Hydrolase_sf"/>
</dbReference>
<dbReference type="AlphaFoldDB" id="A0A2G9WQD0"/>
<dbReference type="PANTHER" id="PTHR43674">
    <property type="entry name" value="NITRILASE C965.09-RELATED"/>
    <property type="match status" value="1"/>
</dbReference>
<protein>
    <submittedName>
        <fullName evidence="3">Hydrolase</fullName>
    </submittedName>
</protein>
<evidence type="ECO:0000313" key="4">
    <source>
        <dbReference type="Proteomes" id="UP000231070"/>
    </source>
</evidence>
<proteinExistence type="predicted"/>
<gene>
    <name evidence="3" type="ORF">CJ014_23305</name>
</gene>
<evidence type="ECO:0000313" key="3">
    <source>
        <dbReference type="EMBL" id="PIO96918.1"/>
    </source>
</evidence>
<sequence length="270" mass="28997">MEEHAVTGPRLRIALAQVTAGADFDAVVGRAAGEGADVVVFPEMISNGYARFDPADPAARAAWIEAAEPLDGAFIGRFRAAARRHGIAVVATLLERAAPQPFNAALLIDTSGEIVLHQRKRHICFFDAPEEACAAGDRSAVVRLPTNAGEVSVGMMICMDREYSDVADDLVRQGAEVVLVPNSCWLRDDPEIGDVRLCGVRAMAFETVMAIAVANYPAPKDDGHSVVVDPLGRIVAMGGTAPDLVVGDIDLEALRRLQKSEWFRRVSPQR</sequence>
<dbReference type="SUPFAM" id="SSF56317">
    <property type="entry name" value="Carbon-nitrogen hydrolase"/>
    <property type="match status" value="1"/>
</dbReference>
<reference evidence="3 4" key="1">
    <citation type="submission" date="2017-08" db="EMBL/GenBank/DDBJ databases">
        <title>Pleomorphomonas carboxidotrophicus sp. nov., a new mesophilic hydrogenogenic carboxidotroph.</title>
        <authorList>
            <person name="Esquivel-Elizondo S."/>
            <person name="Krajmalnik-Brown R."/>
            <person name="Maldonado J."/>
        </authorList>
    </citation>
    <scope>NUCLEOTIDE SEQUENCE [LARGE SCALE GENOMIC DNA]</scope>
    <source>
        <strain evidence="3 4">SVCO-16</strain>
    </source>
</reference>
<dbReference type="OrthoDB" id="9811121at2"/>
<dbReference type="GO" id="GO:0016811">
    <property type="term" value="F:hydrolase activity, acting on carbon-nitrogen (but not peptide) bonds, in linear amides"/>
    <property type="evidence" value="ECO:0007669"/>
    <property type="project" value="TreeGrafter"/>
</dbReference>
<dbReference type="PROSITE" id="PS50263">
    <property type="entry name" value="CN_HYDROLASE"/>
    <property type="match status" value="1"/>
</dbReference>
<comment type="caution">
    <text evidence="3">The sequence shown here is derived from an EMBL/GenBank/DDBJ whole genome shotgun (WGS) entry which is preliminary data.</text>
</comment>
<accession>A0A2G9WQD0</accession>
<dbReference type="PANTHER" id="PTHR43674:SF16">
    <property type="entry name" value="CARBON-NITROGEN FAMILY, PUTATIVE (AFU_ORTHOLOGUE AFUA_5G02350)-RELATED"/>
    <property type="match status" value="1"/>
</dbReference>
<dbReference type="Proteomes" id="UP000231070">
    <property type="component" value="Unassembled WGS sequence"/>
</dbReference>
<keyword evidence="1 3" id="KW-0378">Hydrolase</keyword>
<keyword evidence="4" id="KW-1185">Reference proteome</keyword>
<dbReference type="InterPro" id="IPR050345">
    <property type="entry name" value="Aliph_Amidase/BUP"/>
</dbReference>
<dbReference type="RefSeq" id="WP_100082913.1">
    <property type="nucleotide sequence ID" value="NZ_NQVN01000024.1"/>
</dbReference>
<name>A0A2G9WQD0_9HYPH</name>
<organism evidence="3 4">
    <name type="scientific">Pleomorphomonas carboxyditropha</name>
    <dbReference type="NCBI Taxonomy" id="2023338"/>
    <lineage>
        <taxon>Bacteria</taxon>
        <taxon>Pseudomonadati</taxon>
        <taxon>Pseudomonadota</taxon>
        <taxon>Alphaproteobacteria</taxon>
        <taxon>Hyphomicrobiales</taxon>
        <taxon>Pleomorphomonadaceae</taxon>
        <taxon>Pleomorphomonas</taxon>
    </lineage>
</organism>
<feature type="domain" description="CN hydrolase" evidence="2">
    <location>
        <begin position="1"/>
        <end position="251"/>
    </location>
</feature>